<keyword evidence="2" id="KW-0812">Transmembrane</keyword>
<dbReference type="Proteomes" id="UP000636800">
    <property type="component" value="Chromosome 1"/>
</dbReference>
<feature type="compositionally biased region" description="Basic residues" evidence="1">
    <location>
        <begin position="93"/>
        <end position="102"/>
    </location>
</feature>
<organism evidence="4 5">
    <name type="scientific">Vanilla planifolia</name>
    <name type="common">Vanilla</name>
    <dbReference type="NCBI Taxonomy" id="51239"/>
    <lineage>
        <taxon>Eukaryota</taxon>
        <taxon>Viridiplantae</taxon>
        <taxon>Streptophyta</taxon>
        <taxon>Embryophyta</taxon>
        <taxon>Tracheophyta</taxon>
        <taxon>Spermatophyta</taxon>
        <taxon>Magnoliopsida</taxon>
        <taxon>Liliopsida</taxon>
        <taxon>Asparagales</taxon>
        <taxon>Orchidaceae</taxon>
        <taxon>Vanilloideae</taxon>
        <taxon>Vanilleae</taxon>
        <taxon>Vanilla</taxon>
    </lineage>
</organism>
<evidence type="ECO:0000313" key="5">
    <source>
        <dbReference type="Proteomes" id="UP000636800"/>
    </source>
</evidence>
<dbReference type="AlphaFoldDB" id="A0A835RSR2"/>
<feature type="region of interest" description="Disordered" evidence="1">
    <location>
        <begin position="1"/>
        <end position="106"/>
    </location>
</feature>
<dbReference type="PANTHER" id="PTHR35294">
    <property type="entry name" value="UBIQUITIN-ASSOCIATED/TRANSLATION ELONGATION FACTOR EF1B PROTEIN"/>
    <property type="match status" value="1"/>
</dbReference>
<feature type="compositionally biased region" description="Polar residues" evidence="1">
    <location>
        <begin position="23"/>
        <end position="33"/>
    </location>
</feature>
<protein>
    <recommendedName>
        <fullName evidence="3">UBA domain-containing protein</fullName>
    </recommendedName>
</protein>
<feature type="compositionally biased region" description="Basic and acidic residues" evidence="1">
    <location>
        <begin position="82"/>
        <end position="92"/>
    </location>
</feature>
<feature type="compositionally biased region" description="Basic residues" evidence="1">
    <location>
        <begin position="7"/>
        <end position="16"/>
    </location>
</feature>
<feature type="transmembrane region" description="Helical" evidence="2">
    <location>
        <begin position="257"/>
        <end position="283"/>
    </location>
</feature>
<evidence type="ECO:0000256" key="2">
    <source>
        <dbReference type="SAM" id="Phobius"/>
    </source>
</evidence>
<keyword evidence="2" id="KW-0472">Membrane</keyword>
<sequence length="284" mass="31102">MSPASKSKSKVKSLKRQPKEQSKGSVKATQVPSNGGMVPLLSPTTADYDSISINGSCSGDSEDHKEKITCTAPRTETIPGFDNDKKDKNKLKNERKHQRQKERRAQELHERCIGFLTSRKFEALSHQLIAMGFSSDRANMALIANEGRMEESVAWLLLDGEENKQPTAVDLDDKAMPRLILVASYRELRNVSEPLEVPNLCLGSHWDKNLRQCLPVGILASVPSMEMKTSDSVSFGPNLPNIGTGLHSRSLNASGSIIILAVPSSLGLFLVVGFLGFCLFFFAG</sequence>
<gene>
    <name evidence="4" type="ORF">HPP92_000769</name>
</gene>
<dbReference type="SUPFAM" id="SSF46934">
    <property type="entry name" value="UBA-like"/>
    <property type="match status" value="1"/>
</dbReference>
<proteinExistence type="predicted"/>
<name>A0A835RSR2_VANPL</name>
<dbReference type="PROSITE" id="PS50030">
    <property type="entry name" value="UBA"/>
    <property type="match status" value="1"/>
</dbReference>
<evidence type="ECO:0000259" key="3">
    <source>
        <dbReference type="PROSITE" id="PS50030"/>
    </source>
</evidence>
<evidence type="ECO:0000256" key="1">
    <source>
        <dbReference type="SAM" id="MobiDB-lite"/>
    </source>
</evidence>
<accession>A0A835RSR2</accession>
<feature type="compositionally biased region" description="Polar residues" evidence="1">
    <location>
        <begin position="42"/>
        <end position="59"/>
    </location>
</feature>
<keyword evidence="2" id="KW-1133">Transmembrane helix</keyword>
<feature type="domain" description="UBA" evidence="3">
    <location>
        <begin position="107"/>
        <end position="159"/>
    </location>
</feature>
<dbReference type="InterPro" id="IPR015940">
    <property type="entry name" value="UBA"/>
</dbReference>
<dbReference type="Gene3D" id="1.10.8.10">
    <property type="entry name" value="DNA helicase RuvA subunit, C-terminal domain"/>
    <property type="match status" value="1"/>
</dbReference>
<dbReference type="EMBL" id="JADCNL010000001">
    <property type="protein sequence ID" value="KAG0496078.1"/>
    <property type="molecule type" value="Genomic_DNA"/>
</dbReference>
<dbReference type="OrthoDB" id="1918969at2759"/>
<reference evidence="4 5" key="1">
    <citation type="journal article" date="2020" name="Nat. Food">
        <title>A phased Vanilla planifolia genome enables genetic improvement of flavour and production.</title>
        <authorList>
            <person name="Hasing T."/>
            <person name="Tang H."/>
            <person name="Brym M."/>
            <person name="Khazi F."/>
            <person name="Huang T."/>
            <person name="Chambers A.H."/>
        </authorList>
    </citation>
    <scope>NUCLEOTIDE SEQUENCE [LARGE SCALE GENOMIC DNA]</scope>
    <source>
        <tissue evidence="4">Leaf</tissue>
    </source>
</reference>
<comment type="caution">
    <text evidence="4">The sequence shown here is derived from an EMBL/GenBank/DDBJ whole genome shotgun (WGS) entry which is preliminary data.</text>
</comment>
<keyword evidence="5" id="KW-1185">Reference proteome</keyword>
<evidence type="ECO:0000313" key="4">
    <source>
        <dbReference type="EMBL" id="KAG0496078.1"/>
    </source>
</evidence>
<dbReference type="PANTHER" id="PTHR35294:SF1">
    <property type="entry name" value="OS05G0409000 PROTEIN"/>
    <property type="match status" value="1"/>
</dbReference>
<dbReference type="InterPro" id="IPR009060">
    <property type="entry name" value="UBA-like_sf"/>
</dbReference>